<dbReference type="Pfam" id="PF11818">
    <property type="entry name" value="DUF3340"/>
    <property type="match status" value="1"/>
</dbReference>
<dbReference type="PANTHER" id="PTHR32060">
    <property type="entry name" value="TAIL-SPECIFIC PROTEASE"/>
    <property type="match status" value="1"/>
</dbReference>
<feature type="coiled-coil region" evidence="6">
    <location>
        <begin position="172"/>
        <end position="199"/>
    </location>
</feature>
<protein>
    <submittedName>
        <fullName evidence="8">Carboxyl-terminal processing protease</fullName>
    </submittedName>
</protein>
<dbReference type="GO" id="GO:0006508">
    <property type="term" value="P:proteolysis"/>
    <property type="evidence" value="ECO:0007669"/>
    <property type="project" value="UniProtKB-KW"/>
</dbReference>
<dbReference type="Proteomes" id="UP000295807">
    <property type="component" value="Unassembled WGS sequence"/>
</dbReference>
<keyword evidence="6" id="KW-0175">Coiled coil</keyword>
<dbReference type="PROSITE" id="PS50106">
    <property type="entry name" value="PDZ"/>
    <property type="match status" value="1"/>
</dbReference>
<dbReference type="Gene3D" id="2.30.42.10">
    <property type="match status" value="1"/>
</dbReference>
<dbReference type="SMART" id="SM00245">
    <property type="entry name" value="TSPc"/>
    <property type="match status" value="1"/>
</dbReference>
<dbReference type="OrthoDB" id="9812068at2"/>
<dbReference type="CDD" id="cd07560">
    <property type="entry name" value="Peptidase_S41_CPP"/>
    <property type="match status" value="1"/>
</dbReference>
<dbReference type="Pfam" id="PF00595">
    <property type="entry name" value="PDZ"/>
    <property type="match status" value="1"/>
</dbReference>
<dbReference type="NCBIfam" id="TIGR00225">
    <property type="entry name" value="prc"/>
    <property type="match status" value="1"/>
</dbReference>
<dbReference type="SUPFAM" id="SSF52096">
    <property type="entry name" value="ClpP/crotonase"/>
    <property type="match status" value="1"/>
</dbReference>
<evidence type="ECO:0000256" key="4">
    <source>
        <dbReference type="ARBA" id="ARBA00022825"/>
    </source>
</evidence>
<gene>
    <name evidence="8" type="ORF">EDD80_10271</name>
</gene>
<comment type="caution">
    <text evidence="8">The sequence shown here is derived from an EMBL/GenBank/DDBJ whole genome shotgun (WGS) entry which is preliminary data.</text>
</comment>
<dbReference type="RefSeq" id="WP_132127995.1">
    <property type="nucleotide sequence ID" value="NZ_CP042432.1"/>
</dbReference>
<evidence type="ECO:0000256" key="6">
    <source>
        <dbReference type="SAM" id="Coils"/>
    </source>
</evidence>
<dbReference type="GO" id="GO:0004175">
    <property type="term" value="F:endopeptidase activity"/>
    <property type="evidence" value="ECO:0007669"/>
    <property type="project" value="TreeGrafter"/>
</dbReference>
<keyword evidence="4 5" id="KW-0720">Serine protease</keyword>
<evidence type="ECO:0000313" key="8">
    <source>
        <dbReference type="EMBL" id="TCS88881.1"/>
    </source>
</evidence>
<organism evidence="8 9">
    <name type="scientific">Anseongella ginsenosidimutans</name>
    <dbReference type="NCBI Taxonomy" id="496056"/>
    <lineage>
        <taxon>Bacteria</taxon>
        <taxon>Pseudomonadati</taxon>
        <taxon>Bacteroidota</taxon>
        <taxon>Sphingobacteriia</taxon>
        <taxon>Sphingobacteriales</taxon>
        <taxon>Sphingobacteriaceae</taxon>
        <taxon>Anseongella</taxon>
    </lineage>
</organism>
<dbReference type="InterPro" id="IPR036034">
    <property type="entry name" value="PDZ_sf"/>
</dbReference>
<dbReference type="InterPro" id="IPR005151">
    <property type="entry name" value="Tail-specific_protease"/>
</dbReference>
<dbReference type="PANTHER" id="PTHR32060:SF22">
    <property type="entry name" value="CARBOXYL-TERMINAL-PROCESSING PEPTIDASE 3, CHLOROPLASTIC"/>
    <property type="match status" value="1"/>
</dbReference>
<evidence type="ECO:0000256" key="5">
    <source>
        <dbReference type="RuleBase" id="RU004404"/>
    </source>
</evidence>
<dbReference type="GO" id="GO:0007165">
    <property type="term" value="P:signal transduction"/>
    <property type="evidence" value="ECO:0007669"/>
    <property type="project" value="TreeGrafter"/>
</dbReference>
<dbReference type="EMBL" id="SMAD01000002">
    <property type="protein sequence ID" value="TCS88881.1"/>
    <property type="molecule type" value="Genomic_DNA"/>
</dbReference>
<evidence type="ECO:0000259" key="7">
    <source>
        <dbReference type="PROSITE" id="PS50106"/>
    </source>
</evidence>
<evidence type="ECO:0000313" key="9">
    <source>
        <dbReference type="Proteomes" id="UP000295807"/>
    </source>
</evidence>
<evidence type="ECO:0000256" key="2">
    <source>
        <dbReference type="ARBA" id="ARBA00022670"/>
    </source>
</evidence>
<evidence type="ECO:0000256" key="1">
    <source>
        <dbReference type="ARBA" id="ARBA00009179"/>
    </source>
</evidence>
<dbReference type="InterPro" id="IPR040573">
    <property type="entry name" value="TSP_N"/>
</dbReference>
<dbReference type="InterPro" id="IPR029045">
    <property type="entry name" value="ClpP/crotonase-like_dom_sf"/>
</dbReference>
<dbReference type="Pfam" id="PF03572">
    <property type="entry name" value="Peptidase_S41"/>
    <property type="match status" value="1"/>
</dbReference>
<reference evidence="8 9" key="1">
    <citation type="submission" date="2019-03" db="EMBL/GenBank/DDBJ databases">
        <title>Genomic Encyclopedia of Type Strains, Phase IV (KMG-IV): sequencing the most valuable type-strain genomes for metagenomic binning, comparative biology and taxonomic classification.</title>
        <authorList>
            <person name="Goeker M."/>
        </authorList>
    </citation>
    <scope>NUCLEOTIDE SEQUENCE [LARGE SCALE GENOMIC DNA]</scope>
    <source>
        <strain evidence="8 9">DSM 21100</strain>
    </source>
</reference>
<dbReference type="InterPro" id="IPR004447">
    <property type="entry name" value="Peptidase_S41A"/>
</dbReference>
<proteinExistence type="inferred from homology"/>
<dbReference type="Gene3D" id="3.90.226.10">
    <property type="entry name" value="2-enoyl-CoA Hydratase, Chain A, domain 1"/>
    <property type="match status" value="1"/>
</dbReference>
<feature type="domain" description="PDZ" evidence="7">
    <location>
        <begin position="236"/>
        <end position="313"/>
    </location>
</feature>
<accession>A0A4R3KUY7</accession>
<dbReference type="InterPro" id="IPR020992">
    <property type="entry name" value="Tail_Prtase_C"/>
</dbReference>
<dbReference type="GO" id="GO:0008236">
    <property type="term" value="F:serine-type peptidase activity"/>
    <property type="evidence" value="ECO:0007669"/>
    <property type="project" value="UniProtKB-KW"/>
</dbReference>
<dbReference type="InterPro" id="IPR001478">
    <property type="entry name" value="PDZ"/>
</dbReference>
<evidence type="ECO:0000256" key="3">
    <source>
        <dbReference type="ARBA" id="ARBA00022801"/>
    </source>
</evidence>
<sequence length="706" mass="79408">MTRYLKTLVGTTLLVCVQLTSCSQGAILASGPIQPLPQHSFIARTISNAAAVYHYEKPKINDELSSVTFNMFLEDMDNNRSFFLDADIKKFEAFRHSLDDAMKTGELEVPYEIFNTFTERFNETIDFVLAHLADSIDYNTKETFIIDREEEPWFKSPEEREKYWKERIRYDLINLRLSNSDIEKNIETLTKRYTNMKSQWSKMNSEDVFQIFVNSFSAAIDPHTQYFSPKDAEDFRINMSKNLEGIGATLQTDGDYTVVRQVVKGSPADKSNEINPGDRIVGVGQGKEGEFEDVVGWRIDEVVDRIRGPKGTVVRLKIVPAAADLSTPPKIVSIVRDKINLEDQRAKSEIKEVEHNGNTFRIGVISVLDFYIDFDALRAGDPDYNSATRDVRKALEEFKAQGGVDGVVIDLRNNGGGSLKEAIELTGLFIKEGPVVQVKDTRSRIEVNRDEDPAQIYSGPLAVLINRFSASASEIFAGAIQDYQRGLIIGEQSFGKGTVQTQVSINDLFPGSDEKMGQYNITIAKFYRVSGGSTQNKGVIPDILFPSAFPAEEFGESAQPTALPWDQIEPADYQLAGNLSTLTPDLEKLHEARMETSKDYEYLLQDIKEFKKKLEDQTVLLNFEHLQKEREEDKSEQLARTNAYRSSKGLPVLSEEQAEKADTVGADLKPDLIMKEGLQVLTDLIDLRGARAVVKENEILQPADVH</sequence>
<dbReference type="FunFam" id="3.90.226.10:FF:000090">
    <property type="entry name" value="Tail-specific protease"/>
    <property type="match status" value="1"/>
</dbReference>
<dbReference type="SMART" id="SM00228">
    <property type="entry name" value="PDZ"/>
    <property type="match status" value="1"/>
</dbReference>
<dbReference type="CDD" id="cd06782">
    <property type="entry name" value="cpPDZ_CPP-like"/>
    <property type="match status" value="1"/>
</dbReference>
<keyword evidence="2 5" id="KW-0645">Protease</keyword>
<keyword evidence="3 5" id="KW-0378">Hydrolase</keyword>
<dbReference type="GO" id="GO:0030288">
    <property type="term" value="C:outer membrane-bounded periplasmic space"/>
    <property type="evidence" value="ECO:0007669"/>
    <property type="project" value="TreeGrafter"/>
</dbReference>
<dbReference type="Pfam" id="PF17804">
    <property type="entry name" value="TSP_NTD"/>
    <property type="match status" value="1"/>
</dbReference>
<dbReference type="AlphaFoldDB" id="A0A4R3KUY7"/>
<keyword evidence="9" id="KW-1185">Reference proteome</keyword>
<name>A0A4R3KUY7_9SPHI</name>
<comment type="similarity">
    <text evidence="1 5">Belongs to the peptidase S41A family.</text>
</comment>
<dbReference type="SUPFAM" id="SSF50156">
    <property type="entry name" value="PDZ domain-like"/>
    <property type="match status" value="1"/>
</dbReference>